<dbReference type="RefSeq" id="WP_119323056.1">
    <property type="nucleotide sequence ID" value="NZ_AP025739.1"/>
</dbReference>
<dbReference type="Gene3D" id="3.30.70.270">
    <property type="match status" value="1"/>
</dbReference>
<dbReference type="Pfam" id="PF13188">
    <property type="entry name" value="PAS_8"/>
    <property type="match status" value="1"/>
</dbReference>
<dbReference type="FunFam" id="3.20.20.450:FF:000001">
    <property type="entry name" value="Cyclic di-GMP phosphodiesterase yahA"/>
    <property type="match status" value="1"/>
</dbReference>
<dbReference type="InterPro" id="IPR001633">
    <property type="entry name" value="EAL_dom"/>
</dbReference>
<dbReference type="PROSITE" id="PS50887">
    <property type="entry name" value="GGDEF"/>
    <property type="match status" value="1"/>
</dbReference>
<gene>
    <name evidence="1" type="ORF">CCAX7_56640</name>
</gene>
<name>A0A402D0M3_9BACT</name>
<dbReference type="InterPro" id="IPR006189">
    <property type="entry name" value="CHASE_dom"/>
</dbReference>
<dbReference type="OrthoDB" id="1316910at2"/>
<dbReference type="CDD" id="cd01949">
    <property type="entry name" value="GGDEF"/>
    <property type="match status" value="1"/>
</dbReference>
<dbReference type="SMART" id="SM00267">
    <property type="entry name" value="GGDEF"/>
    <property type="match status" value="1"/>
</dbReference>
<dbReference type="Pfam" id="PF08447">
    <property type="entry name" value="PAS_3"/>
    <property type="match status" value="1"/>
</dbReference>
<dbReference type="SUPFAM" id="SSF55073">
    <property type="entry name" value="Nucleotide cyclase"/>
    <property type="match status" value="1"/>
</dbReference>
<dbReference type="PANTHER" id="PTHR44757">
    <property type="entry name" value="DIGUANYLATE CYCLASE DGCP"/>
    <property type="match status" value="1"/>
</dbReference>
<dbReference type="InterPro" id="IPR035965">
    <property type="entry name" value="PAS-like_dom_sf"/>
</dbReference>
<dbReference type="Pfam" id="PF00563">
    <property type="entry name" value="EAL"/>
    <property type="match status" value="1"/>
</dbReference>
<evidence type="ECO:0000313" key="1">
    <source>
        <dbReference type="EMBL" id="BDI33613.1"/>
    </source>
</evidence>
<dbReference type="SMART" id="SM00091">
    <property type="entry name" value="PAS"/>
    <property type="match status" value="2"/>
</dbReference>
<dbReference type="AlphaFoldDB" id="A0A402D0M3"/>
<proteinExistence type="predicted"/>
<dbReference type="NCBIfam" id="TIGR00229">
    <property type="entry name" value="sensory_box"/>
    <property type="match status" value="1"/>
</dbReference>
<reference evidence="1 2" key="1">
    <citation type="journal article" date="2019" name="Int. J. Syst. Evol. Microbiol.">
        <title>Capsulimonas corticalis gen. nov., sp. nov., an aerobic capsulated bacterium, of a novel bacterial order, Capsulimonadales ord. nov., of the class Armatimonadia of the phylum Armatimonadetes.</title>
        <authorList>
            <person name="Li J."/>
            <person name="Kudo C."/>
            <person name="Tonouchi A."/>
        </authorList>
    </citation>
    <scope>NUCLEOTIDE SEQUENCE [LARGE SCALE GENOMIC DNA]</scope>
    <source>
        <strain evidence="1 2">AX-7</strain>
    </source>
</reference>
<dbReference type="Gene3D" id="2.10.70.100">
    <property type="match status" value="1"/>
</dbReference>
<dbReference type="InterPro" id="IPR000014">
    <property type="entry name" value="PAS"/>
</dbReference>
<dbReference type="Proteomes" id="UP000287394">
    <property type="component" value="Chromosome"/>
</dbReference>
<accession>A0A402D0M3</accession>
<organism evidence="1 2">
    <name type="scientific">Capsulimonas corticalis</name>
    <dbReference type="NCBI Taxonomy" id="2219043"/>
    <lineage>
        <taxon>Bacteria</taxon>
        <taxon>Bacillati</taxon>
        <taxon>Armatimonadota</taxon>
        <taxon>Armatimonadia</taxon>
        <taxon>Capsulimonadales</taxon>
        <taxon>Capsulimonadaceae</taxon>
        <taxon>Capsulimonas</taxon>
    </lineage>
</organism>
<dbReference type="FunFam" id="3.30.70.270:FF:000001">
    <property type="entry name" value="Diguanylate cyclase domain protein"/>
    <property type="match status" value="1"/>
</dbReference>
<dbReference type="InterPro" id="IPR029787">
    <property type="entry name" value="Nucleotide_cyclase"/>
</dbReference>
<dbReference type="PROSITE" id="PS50839">
    <property type="entry name" value="CHASE"/>
    <property type="match status" value="1"/>
</dbReference>
<dbReference type="PROSITE" id="PS50883">
    <property type="entry name" value="EAL"/>
    <property type="match status" value="1"/>
</dbReference>
<dbReference type="KEGG" id="ccot:CCAX7_56640"/>
<dbReference type="InterPro" id="IPR035919">
    <property type="entry name" value="EAL_sf"/>
</dbReference>
<dbReference type="Pfam" id="PF00990">
    <property type="entry name" value="GGDEF"/>
    <property type="match status" value="1"/>
</dbReference>
<dbReference type="CDD" id="cd01948">
    <property type="entry name" value="EAL"/>
    <property type="match status" value="1"/>
</dbReference>
<evidence type="ECO:0000313" key="2">
    <source>
        <dbReference type="Proteomes" id="UP000287394"/>
    </source>
</evidence>
<dbReference type="CDD" id="cd00130">
    <property type="entry name" value="PAS"/>
    <property type="match status" value="1"/>
</dbReference>
<dbReference type="EMBL" id="AP025739">
    <property type="protein sequence ID" value="BDI33613.1"/>
    <property type="molecule type" value="Genomic_DNA"/>
</dbReference>
<dbReference type="SMART" id="SM01079">
    <property type="entry name" value="CHASE"/>
    <property type="match status" value="1"/>
</dbReference>
<sequence length="1010" mass="112936">MHSILTHLKQTGTRQVILWVLGAALILALIWMATDRWYQRSLLSQARSDAQIQVSPYGSALTTAIGQRRVLTEGLATFLQVTTSRPELDREFPIVAGRLYEGSRGIRAVEIAPAARLHYVFPRAINPMPPDYDLLRDPRSYVRRDVRLAIHSNRVVMSEPFLLRQGGMGIAFRQSIYQDGKFWGLAAMIIDVPHLLADAGVTAGPPALSLSLKDRNGQIFYGSARVFAMQPVIYRVKTPEGYWELAAVPKVGWRRAEQASVWRFHALCALIYSLILVIVTLIAGRQAGLTFAVAQRTRMISAVNQELEQEVAQRRQTEHRLESNQTHLHMALDAARMGTWEWDSKTEQTHWSSNFEAIHGLLPNTFQGRYSEYLDRIHPEDRDAVVAAVAQAVETGMDYKAEYRIPQADGGNLWIASKGRMVMDAEGRLTRMVGVSMDITDGKAVREELENTVELLSSTMESMDDGVLSVDLDGRIVSYNEKFADLWELPEECRQHTHLDEHAIEWIMQRVKDPEGFASRLLYLSNHPEVSSRDLIEFVNGRVFERHSQPRRMDGRIVGRVWNFRDVTQRLQFEEQLAHQAYHDALTGLPNRACVLDRLTRQLKIAEETGNQVAVLFLDLDGFKNINDTLGHAAGDMLLRTISTRLTATLRPKDMLARMGGDEFAILMPELAHVEDAVLLARDLLAAIAEAAFVNGREFHVTGSVGVSVYPQDGLDADTLLRNADVAMYRAKAEGRNGCKLYTGQMHAAAFERLSLEAGLRQALDREEFLVYYQPKIDLETGEMTSVEALVRWRSPEKGLIPPAAFIPVAEETGLIVPLGEWVLRQACRQAAQWRSEGRALRMSVNLSARQFERPELVSVVAQTLAETGLPADWLDLELTESTLASDPELANRTLLSLKGLGVSLSIDDFGTGYSSLAYLRRFALDALKIDRSFVQDLTIDVSAQTIVRATLTMAHALGLSVVAEGVETEAQLDMLREMGCEVYQGYLCTPPLPAAQLEEKFPLAVRVAA</sequence>
<dbReference type="InterPro" id="IPR052155">
    <property type="entry name" value="Biofilm_reg_signaling"/>
</dbReference>
<dbReference type="SMART" id="SM00052">
    <property type="entry name" value="EAL"/>
    <property type="match status" value="1"/>
</dbReference>
<dbReference type="SMART" id="SM00086">
    <property type="entry name" value="PAC"/>
    <property type="match status" value="1"/>
</dbReference>
<dbReference type="Gene3D" id="3.30.450.20">
    <property type="entry name" value="PAS domain"/>
    <property type="match status" value="2"/>
</dbReference>
<dbReference type="SUPFAM" id="SSF141868">
    <property type="entry name" value="EAL domain-like"/>
    <property type="match status" value="1"/>
</dbReference>
<dbReference type="SUPFAM" id="SSF55785">
    <property type="entry name" value="PYP-like sensor domain (PAS domain)"/>
    <property type="match status" value="2"/>
</dbReference>
<dbReference type="NCBIfam" id="TIGR00254">
    <property type="entry name" value="GGDEF"/>
    <property type="match status" value="1"/>
</dbReference>
<dbReference type="PROSITE" id="PS50113">
    <property type="entry name" value="PAC"/>
    <property type="match status" value="1"/>
</dbReference>
<dbReference type="InterPro" id="IPR000700">
    <property type="entry name" value="PAS-assoc_C"/>
</dbReference>
<dbReference type="PANTHER" id="PTHR44757:SF2">
    <property type="entry name" value="BIOFILM ARCHITECTURE MAINTENANCE PROTEIN MBAA"/>
    <property type="match status" value="1"/>
</dbReference>
<dbReference type="InterPro" id="IPR001610">
    <property type="entry name" value="PAC"/>
</dbReference>
<dbReference type="InterPro" id="IPR043128">
    <property type="entry name" value="Rev_trsase/Diguanyl_cyclase"/>
</dbReference>
<dbReference type="InterPro" id="IPR000160">
    <property type="entry name" value="GGDEF_dom"/>
</dbReference>
<keyword evidence="2" id="KW-1185">Reference proteome</keyword>
<dbReference type="PROSITE" id="PS50112">
    <property type="entry name" value="PAS"/>
    <property type="match status" value="2"/>
</dbReference>
<protein>
    <submittedName>
        <fullName evidence="1">Uncharacterized protein</fullName>
    </submittedName>
</protein>
<dbReference type="Gene3D" id="3.20.20.450">
    <property type="entry name" value="EAL domain"/>
    <property type="match status" value="1"/>
</dbReference>
<dbReference type="GO" id="GO:0003824">
    <property type="term" value="F:catalytic activity"/>
    <property type="evidence" value="ECO:0007669"/>
    <property type="project" value="UniProtKB-ARBA"/>
</dbReference>
<dbReference type="InterPro" id="IPR013655">
    <property type="entry name" value="PAS_fold_3"/>
</dbReference>